<organism evidence="3 4">
    <name type="scientific">Cristinia sonorae</name>
    <dbReference type="NCBI Taxonomy" id="1940300"/>
    <lineage>
        <taxon>Eukaryota</taxon>
        <taxon>Fungi</taxon>
        <taxon>Dikarya</taxon>
        <taxon>Basidiomycota</taxon>
        <taxon>Agaricomycotina</taxon>
        <taxon>Agaricomycetes</taxon>
        <taxon>Agaricomycetidae</taxon>
        <taxon>Agaricales</taxon>
        <taxon>Pleurotineae</taxon>
        <taxon>Stephanosporaceae</taxon>
        <taxon>Cristinia</taxon>
    </lineage>
</organism>
<feature type="domain" description="Aminoglycoside phosphotransferase" evidence="2">
    <location>
        <begin position="118"/>
        <end position="341"/>
    </location>
</feature>
<dbReference type="AlphaFoldDB" id="A0A8K0XRD1"/>
<gene>
    <name evidence="3" type="ORF">BXZ70DRAFT_891049</name>
</gene>
<evidence type="ECO:0000313" key="4">
    <source>
        <dbReference type="Proteomes" id="UP000813824"/>
    </source>
</evidence>
<evidence type="ECO:0000259" key="2">
    <source>
        <dbReference type="Pfam" id="PF01636"/>
    </source>
</evidence>
<dbReference type="Gene3D" id="3.90.1200.10">
    <property type="match status" value="1"/>
</dbReference>
<reference evidence="3" key="1">
    <citation type="journal article" date="2021" name="New Phytol.">
        <title>Evolutionary innovations through gain and loss of genes in the ectomycorrhizal Boletales.</title>
        <authorList>
            <person name="Wu G."/>
            <person name="Miyauchi S."/>
            <person name="Morin E."/>
            <person name="Kuo A."/>
            <person name="Drula E."/>
            <person name="Varga T."/>
            <person name="Kohler A."/>
            <person name="Feng B."/>
            <person name="Cao Y."/>
            <person name="Lipzen A."/>
            <person name="Daum C."/>
            <person name="Hundley H."/>
            <person name="Pangilinan J."/>
            <person name="Johnson J."/>
            <person name="Barry K."/>
            <person name="LaButti K."/>
            <person name="Ng V."/>
            <person name="Ahrendt S."/>
            <person name="Min B."/>
            <person name="Choi I.G."/>
            <person name="Park H."/>
            <person name="Plett J.M."/>
            <person name="Magnuson J."/>
            <person name="Spatafora J.W."/>
            <person name="Nagy L.G."/>
            <person name="Henrissat B."/>
            <person name="Grigoriev I.V."/>
            <person name="Yang Z.L."/>
            <person name="Xu J."/>
            <person name="Martin F.M."/>
        </authorList>
    </citation>
    <scope>NUCLEOTIDE SEQUENCE</scope>
    <source>
        <strain evidence="3">KKN 215</strain>
    </source>
</reference>
<evidence type="ECO:0000313" key="3">
    <source>
        <dbReference type="EMBL" id="KAH8102254.1"/>
    </source>
</evidence>
<keyword evidence="4" id="KW-1185">Reference proteome</keyword>
<dbReference type="PANTHER" id="PTHR21310:SF15">
    <property type="entry name" value="AMINOGLYCOSIDE PHOSPHOTRANSFERASE DOMAIN-CONTAINING PROTEIN"/>
    <property type="match status" value="1"/>
</dbReference>
<dbReference type="InterPro" id="IPR051678">
    <property type="entry name" value="AGP_Transferase"/>
</dbReference>
<dbReference type="PANTHER" id="PTHR21310">
    <property type="entry name" value="AMINOGLYCOSIDE PHOSPHOTRANSFERASE-RELATED-RELATED"/>
    <property type="match status" value="1"/>
</dbReference>
<protein>
    <recommendedName>
        <fullName evidence="2">Aminoglycoside phosphotransferase domain-containing protein</fullName>
    </recommendedName>
</protein>
<dbReference type="InterPro" id="IPR011009">
    <property type="entry name" value="Kinase-like_dom_sf"/>
</dbReference>
<proteinExistence type="predicted"/>
<dbReference type="SUPFAM" id="SSF56112">
    <property type="entry name" value="Protein kinase-like (PK-like)"/>
    <property type="match status" value="1"/>
</dbReference>
<dbReference type="SUPFAM" id="SSF118310">
    <property type="entry name" value="AN1-like Zinc finger"/>
    <property type="match status" value="1"/>
</dbReference>
<dbReference type="Gene3D" id="4.10.1110.10">
    <property type="entry name" value="AN1-like Zinc finger"/>
    <property type="match status" value="1"/>
</dbReference>
<comment type="caution">
    <text evidence="3">The sequence shown here is derived from an EMBL/GenBank/DDBJ whole genome shotgun (WGS) entry which is preliminary data.</text>
</comment>
<feature type="region of interest" description="Disordered" evidence="1">
    <location>
        <begin position="462"/>
        <end position="483"/>
    </location>
</feature>
<dbReference type="OrthoDB" id="2906425at2759"/>
<dbReference type="InterPro" id="IPR035896">
    <property type="entry name" value="AN1-like_Znf"/>
</dbReference>
<dbReference type="Gene3D" id="3.30.200.20">
    <property type="entry name" value="Phosphorylase Kinase, domain 1"/>
    <property type="match status" value="1"/>
</dbReference>
<dbReference type="Pfam" id="PF01636">
    <property type="entry name" value="APH"/>
    <property type="match status" value="1"/>
</dbReference>
<evidence type="ECO:0000256" key="1">
    <source>
        <dbReference type="SAM" id="MobiDB-lite"/>
    </source>
</evidence>
<dbReference type="EMBL" id="JAEVFJ010000010">
    <property type="protein sequence ID" value="KAH8102254.1"/>
    <property type="molecule type" value="Genomic_DNA"/>
</dbReference>
<accession>A0A8K0XRD1</accession>
<name>A0A8K0XRD1_9AGAR</name>
<dbReference type="InterPro" id="IPR002575">
    <property type="entry name" value="Aminoglycoside_PTrfase"/>
</dbReference>
<dbReference type="Proteomes" id="UP000813824">
    <property type="component" value="Unassembled WGS sequence"/>
</dbReference>
<sequence>MPLYTCSVEECGNPGVRGASCKLCIRHLCDQHLSQAFHRCPDWEREEVAWKAENERARRQEVERLLSQLNVDALKARASALRGGVPCRIPILSYNKATISEIMGGTNYHIPIEFADGGRWLCRIRRNNITMPPSELQNHRIRNEFATLQFLASTRVPVPRVFDFGVHTPNNVVGVPYILMERLNGRPFTWAELRPFQRTKILQQFADVYIELSKHPFPSIGCLLPSISSSWKVGPIVFETHADTNPYGRLLLPGPFTTSTQYRRDIVQRHLELIRSHQTNPKRRLDSYLMHLFLLESFPAIANYESSTDGNFYLRHMDDKGDHILIDEDMNIVGIIDWEWAQTCPKAEAFSSTLCIISTPDYNEGNNALGVEELQFADILQSKGALELAGYVRSSRLAHRLTQCIGSDMDDKASFSRAFKGLRQALNGATESSQSWPSWKRYALKKYENDQYLQEIVKSQADADAASQDTYDPRGTATSLNLG</sequence>